<dbReference type="CDD" id="cd01745">
    <property type="entry name" value="GATase1_2"/>
    <property type="match status" value="1"/>
</dbReference>
<dbReference type="STRING" id="571913.VV02_15695"/>
<dbReference type="GO" id="GO:0033969">
    <property type="term" value="F:gamma-glutamyl-gamma-aminobutyrate hydrolase activity"/>
    <property type="evidence" value="ECO:0007669"/>
    <property type="project" value="TreeGrafter"/>
</dbReference>
<dbReference type="InterPro" id="IPR044668">
    <property type="entry name" value="PuuD-like"/>
</dbReference>
<dbReference type="OrthoDB" id="9813383at2"/>
<evidence type="ECO:0000313" key="2">
    <source>
        <dbReference type="Proteomes" id="UP000066480"/>
    </source>
</evidence>
<gene>
    <name evidence="1" type="ORF">VV02_15695</name>
</gene>
<dbReference type="KEGG" id="lmoi:VV02_15695"/>
<dbReference type="PANTHER" id="PTHR43235:SF1">
    <property type="entry name" value="GLUTAMINE AMIDOTRANSFERASE PB2B2.05-RELATED"/>
    <property type="match status" value="1"/>
</dbReference>
<evidence type="ECO:0000313" key="1">
    <source>
        <dbReference type="EMBL" id="AKU16965.1"/>
    </source>
</evidence>
<dbReference type="GO" id="GO:0006598">
    <property type="term" value="P:polyamine catabolic process"/>
    <property type="evidence" value="ECO:0007669"/>
    <property type="project" value="TreeGrafter"/>
</dbReference>
<proteinExistence type="predicted"/>
<dbReference type="PATRIC" id="fig|571913.6.peg.3186"/>
<dbReference type="Pfam" id="PF07722">
    <property type="entry name" value="Peptidase_C26"/>
    <property type="match status" value="1"/>
</dbReference>
<protein>
    <submittedName>
        <fullName evidence="1">Uncharacterized protein</fullName>
    </submittedName>
</protein>
<dbReference type="AlphaFoldDB" id="A0A0K1JK64"/>
<keyword evidence="2" id="KW-1185">Reference proteome</keyword>
<dbReference type="InterPro" id="IPR029062">
    <property type="entry name" value="Class_I_gatase-like"/>
</dbReference>
<dbReference type="Proteomes" id="UP000066480">
    <property type="component" value="Chromosome"/>
</dbReference>
<dbReference type="Gene3D" id="3.40.50.880">
    <property type="match status" value="1"/>
</dbReference>
<dbReference type="InterPro" id="IPR011697">
    <property type="entry name" value="Peptidase_C26"/>
</dbReference>
<reference evidence="1 2" key="1">
    <citation type="submission" date="2015-03" db="EMBL/GenBank/DDBJ databases">
        <title>Luteipulveratus halotolerans sp. nov., a novel actinobacterium (Dermacoccaceae) from Sarawak, Malaysia.</title>
        <authorList>
            <person name="Juboi H."/>
            <person name="Basik A."/>
            <person name="Shamsul S.S."/>
            <person name="Arnold P."/>
            <person name="Schmitt E.K."/>
            <person name="Sanglier J.-J."/>
            <person name="Yeo T."/>
        </authorList>
    </citation>
    <scope>NUCLEOTIDE SEQUENCE [LARGE SCALE GENOMIC DNA]</scope>
    <source>
        <strain evidence="1 2">MN07-A0370</strain>
    </source>
</reference>
<name>A0A0K1JK64_9MICO</name>
<organism evidence="1 2">
    <name type="scientific">Luteipulveratus mongoliensis</name>
    <dbReference type="NCBI Taxonomy" id="571913"/>
    <lineage>
        <taxon>Bacteria</taxon>
        <taxon>Bacillati</taxon>
        <taxon>Actinomycetota</taxon>
        <taxon>Actinomycetes</taxon>
        <taxon>Micrococcales</taxon>
        <taxon>Dermacoccaceae</taxon>
        <taxon>Luteipulveratus</taxon>
    </lineage>
</organism>
<dbReference type="EMBL" id="CP011112">
    <property type="protein sequence ID" value="AKU16965.1"/>
    <property type="molecule type" value="Genomic_DNA"/>
</dbReference>
<dbReference type="RefSeq" id="WP_052592915.1">
    <property type="nucleotide sequence ID" value="NZ_CP011112.1"/>
</dbReference>
<dbReference type="PANTHER" id="PTHR43235">
    <property type="entry name" value="GLUTAMINE AMIDOTRANSFERASE PB2B2.05-RELATED"/>
    <property type="match status" value="1"/>
</dbReference>
<dbReference type="PROSITE" id="PS51273">
    <property type="entry name" value="GATASE_TYPE_1"/>
    <property type="match status" value="1"/>
</dbReference>
<sequence length="246" mass="26455">MTAPVIGITCYLEAVDRDPWRGQRSVVLPERYAAHVDAAGAVPLIVPPVPDADEAWAATVLRRVDALVLAGGADLAADHYGEQPDSHAQEPRHDRDSSELALARVSERLDLPVLGICRGMQVLVVEAGGTLVQHLPDVVDSDLHLPVAGEWHEHAIRTVPGTRIADLLGDTFSAPTYHHQAVATAPGFTVSAHAPDGTVEAVEHPTARWRIGVQWHPEEAADPRLFEALVSKAQVRPADRRSASSI</sequence>
<dbReference type="GO" id="GO:0005829">
    <property type="term" value="C:cytosol"/>
    <property type="evidence" value="ECO:0007669"/>
    <property type="project" value="TreeGrafter"/>
</dbReference>
<accession>A0A0K1JK64</accession>
<dbReference type="SUPFAM" id="SSF52317">
    <property type="entry name" value="Class I glutamine amidotransferase-like"/>
    <property type="match status" value="1"/>
</dbReference>